<dbReference type="OrthoDB" id="511972at2"/>
<dbReference type="SMART" id="SM00347">
    <property type="entry name" value="HTH_MARR"/>
    <property type="match status" value="1"/>
</dbReference>
<keyword evidence="1" id="KW-0805">Transcription regulation</keyword>
<sequence>MGTESRLTKGRAAIDDGLRGVGAKDQTIAYLVREAHRALSADLQARIAQYGVNAGMWRFLRVLWEEDAISQRDLSDRVGMTAATTVLALDRMEREALVLRVRDGKDRRVARVHLTAKGRRLREKLLPHAAEVDAVACTGLAPAEVALLKTLLTRMRVNVGTYGALAQRKPAAPRRRRPPAG</sequence>
<dbReference type="PANTHER" id="PTHR42756">
    <property type="entry name" value="TRANSCRIPTIONAL REGULATOR, MARR"/>
    <property type="match status" value="1"/>
</dbReference>
<dbReference type="SUPFAM" id="SSF46785">
    <property type="entry name" value="Winged helix' DNA-binding domain"/>
    <property type="match status" value="1"/>
</dbReference>
<dbReference type="InterPro" id="IPR036388">
    <property type="entry name" value="WH-like_DNA-bd_sf"/>
</dbReference>
<evidence type="ECO:0000259" key="4">
    <source>
        <dbReference type="PROSITE" id="PS50995"/>
    </source>
</evidence>
<evidence type="ECO:0000256" key="1">
    <source>
        <dbReference type="ARBA" id="ARBA00023015"/>
    </source>
</evidence>
<dbReference type="PRINTS" id="PR00598">
    <property type="entry name" value="HTHMARR"/>
</dbReference>
<accession>A0A346A356</accession>
<reference evidence="5 6" key="1">
    <citation type="submission" date="2018-07" db="EMBL/GenBank/DDBJ databases">
        <authorList>
            <person name="Quirk P.G."/>
            <person name="Krulwich T.A."/>
        </authorList>
    </citation>
    <scope>NUCLEOTIDE SEQUENCE [LARGE SCALE GENOMIC DNA]</scope>
    <source>
        <strain evidence="5 6">CC-BB4</strain>
    </source>
</reference>
<name>A0A346A356_9HYPH</name>
<proteinExistence type="predicted"/>
<dbReference type="InterPro" id="IPR000835">
    <property type="entry name" value="HTH_MarR-typ"/>
</dbReference>
<keyword evidence="2" id="KW-0238">DNA-binding</keyword>
<evidence type="ECO:0000313" key="5">
    <source>
        <dbReference type="EMBL" id="AXK83603.1"/>
    </source>
</evidence>
<keyword evidence="6" id="KW-1185">Reference proteome</keyword>
<evidence type="ECO:0000256" key="2">
    <source>
        <dbReference type="ARBA" id="ARBA00023125"/>
    </source>
</evidence>
<dbReference type="Gene3D" id="1.10.10.10">
    <property type="entry name" value="Winged helix-like DNA-binding domain superfamily/Winged helix DNA-binding domain"/>
    <property type="match status" value="1"/>
</dbReference>
<dbReference type="GO" id="GO:0003700">
    <property type="term" value="F:DNA-binding transcription factor activity"/>
    <property type="evidence" value="ECO:0007669"/>
    <property type="project" value="InterPro"/>
</dbReference>
<evidence type="ECO:0000256" key="3">
    <source>
        <dbReference type="ARBA" id="ARBA00023163"/>
    </source>
</evidence>
<dbReference type="Proteomes" id="UP000254889">
    <property type="component" value="Chromosome"/>
</dbReference>
<dbReference type="GO" id="GO:0003677">
    <property type="term" value="F:DNA binding"/>
    <property type="evidence" value="ECO:0007669"/>
    <property type="project" value="UniProtKB-KW"/>
</dbReference>
<dbReference type="EMBL" id="CP031417">
    <property type="protein sequence ID" value="AXK83603.1"/>
    <property type="molecule type" value="Genomic_DNA"/>
</dbReference>
<keyword evidence="3" id="KW-0804">Transcription</keyword>
<protein>
    <submittedName>
        <fullName evidence="5">MarR family transcriptional regulator</fullName>
    </submittedName>
</protein>
<dbReference type="InterPro" id="IPR036390">
    <property type="entry name" value="WH_DNA-bd_sf"/>
</dbReference>
<dbReference type="Pfam" id="PF01047">
    <property type="entry name" value="MarR"/>
    <property type="match status" value="1"/>
</dbReference>
<organism evidence="5 6">
    <name type="scientific">Pseudolabrys taiwanensis</name>
    <dbReference type="NCBI Taxonomy" id="331696"/>
    <lineage>
        <taxon>Bacteria</taxon>
        <taxon>Pseudomonadati</taxon>
        <taxon>Pseudomonadota</taxon>
        <taxon>Alphaproteobacteria</taxon>
        <taxon>Hyphomicrobiales</taxon>
        <taxon>Xanthobacteraceae</taxon>
        <taxon>Pseudolabrys</taxon>
    </lineage>
</organism>
<feature type="domain" description="HTH marR-type" evidence="4">
    <location>
        <begin position="25"/>
        <end position="157"/>
    </location>
</feature>
<evidence type="ECO:0000313" key="6">
    <source>
        <dbReference type="Proteomes" id="UP000254889"/>
    </source>
</evidence>
<dbReference type="AlphaFoldDB" id="A0A346A356"/>
<dbReference type="PROSITE" id="PS50995">
    <property type="entry name" value="HTH_MARR_2"/>
    <property type="match status" value="1"/>
</dbReference>
<gene>
    <name evidence="5" type="ORF">DW352_25595</name>
</gene>
<dbReference type="KEGG" id="ptaw:DW352_25595"/>
<dbReference type="PANTHER" id="PTHR42756:SF1">
    <property type="entry name" value="TRANSCRIPTIONAL REPRESSOR OF EMRAB OPERON"/>
    <property type="match status" value="1"/>
</dbReference>